<dbReference type="InterPro" id="IPR029016">
    <property type="entry name" value="GAF-like_dom_sf"/>
</dbReference>
<dbReference type="PANTHER" id="PTHR33525">
    <property type="match status" value="1"/>
</dbReference>
<dbReference type="PROSITE" id="PS51833">
    <property type="entry name" value="HDOD"/>
    <property type="match status" value="1"/>
</dbReference>
<name>A0A916V0A8_9BURK</name>
<keyword evidence="3" id="KW-1185">Reference proteome</keyword>
<dbReference type="AlphaFoldDB" id="A0A916V0A8"/>
<evidence type="ECO:0000313" key="2">
    <source>
        <dbReference type="EMBL" id="GGC98337.1"/>
    </source>
</evidence>
<dbReference type="PANTHER" id="PTHR33525:SF3">
    <property type="entry name" value="RIBONUCLEASE Y"/>
    <property type="match status" value="1"/>
</dbReference>
<dbReference type="Gene3D" id="3.30.450.40">
    <property type="match status" value="1"/>
</dbReference>
<dbReference type="RefSeq" id="WP_188569103.1">
    <property type="nucleotide sequence ID" value="NZ_BMED01000007.1"/>
</dbReference>
<dbReference type="Gene3D" id="1.10.3210.10">
    <property type="entry name" value="Hypothetical protein af1432"/>
    <property type="match status" value="1"/>
</dbReference>
<dbReference type="InterPro" id="IPR052340">
    <property type="entry name" value="RNase_Y/CdgJ"/>
</dbReference>
<organism evidence="2 3">
    <name type="scientific">Undibacterium terreum</name>
    <dbReference type="NCBI Taxonomy" id="1224302"/>
    <lineage>
        <taxon>Bacteria</taxon>
        <taxon>Pseudomonadati</taxon>
        <taxon>Pseudomonadota</taxon>
        <taxon>Betaproteobacteria</taxon>
        <taxon>Burkholderiales</taxon>
        <taxon>Oxalobacteraceae</taxon>
        <taxon>Undibacterium</taxon>
    </lineage>
</organism>
<accession>A0A916V0A8</accession>
<dbReference type="SUPFAM" id="SSF109604">
    <property type="entry name" value="HD-domain/PDEase-like"/>
    <property type="match status" value="1"/>
</dbReference>
<sequence length="520" mass="57196">MINDPSAFLKQDAPELPRDRILKKISEDESLPTLGVAVSKVVEITSSGEDSVAKLAHFVLSDVGLTQKILRLSNTIQYRNTSGVPVTTISRAIFLLGFNTVKTSALAMLLVDCFHDKRHAQSVRKELIHALCASIVGREMSQRSVYHDSEEAAVAALFKNVGRVLVASFDHQLHGRIQAMIDTGKATASEASDLLLGCPYERFGELALQDWKIPDTIVQSLGRLPGGTLRRANNRNDWLKQVASFSDEVADKILTPTSEPLFDRCKSILLKFGTVLDLDKARMEALLTRVELETRELAKSMDIAMPPVGAGADGDQSNSTGVPSEFLLKAFDSEQMQEKSERYASGKPVNARDLLLAGVQDVTQMLASEQCKLNDLVLLVLETLYSSMGFRFATACLRDVQSSRFVARIAVGENYAERQKAFVFPTKAENDIFNLAMVNNADLMISDAMTPKIQSMLPAWHKTLLPDARSFIVLPLVIQKKPLGLFYADRAVIAEEGVPPDETALIKTLKSQLLAAMMRG</sequence>
<dbReference type="Pfam" id="PF08668">
    <property type="entry name" value="HDOD"/>
    <property type="match status" value="1"/>
</dbReference>
<dbReference type="EMBL" id="BMED01000007">
    <property type="protein sequence ID" value="GGC98337.1"/>
    <property type="molecule type" value="Genomic_DNA"/>
</dbReference>
<evidence type="ECO:0000259" key="1">
    <source>
        <dbReference type="PROSITE" id="PS51833"/>
    </source>
</evidence>
<gene>
    <name evidence="2" type="ORF">GCM10011396_52370</name>
</gene>
<proteinExistence type="predicted"/>
<reference evidence="2" key="2">
    <citation type="submission" date="2020-09" db="EMBL/GenBank/DDBJ databases">
        <authorList>
            <person name="Sun Q."/>
            <person name="Zhou Y."/>
        </authorList>
    </citation>
    <scope>NUCLEOTIDE SEQUENCE</scope>
    <source>
        <strain evidence="2">CGMCC 1.10998</strain>
    </source>
</reference>
<reference evidence="2" key="1">
    <citation type="journal article" date="2014" name="Int. J. Syst. Evol. Microbiol.">
        <title>Complete genome sequence of Corynebacterium casei LMG S-19264T (=DSM 44701T), isolated from a smear-ripened cheese.</title>
        <authorList>
            <consortium name="US DOE Joint Genome Institute (JGI-PGF)"/>
            <person name="Walter F."/>
            <person name="Albersmeier A."/>
            <person name="Kalinowski J."/>
            <person name="Ruckert C."/>
        </authorList>
    </citation>
    <scope>NUCLEOTIDE SEQUENCE</scope>
    <source>
        <strain evidence="2">CGMCC 1.10998</strain>
    </source>
</reference>
<dbReference type="InterPro" id="IPR013976">
    <property type="entry name" value="HDOD"/>
</dbReference>
<evidence type="ECO:0000313" key="3">
    <source>
        <dbReference type="Proteomes" id="UP000637423"/>
    </source>
</evidence>
<dbReference type="Proteomes" id="UP000637423">
    <property type="component" value="Unassembled WGS sequence"/>
</dbReference>
<dbReference type="SUPFAM" id="SSF55781">
    <property type="entry name" value="GAF domain-like"/>
    <property type="match status" value="1"/>
</dbReference>
<comment type="caution">
    <text evidence="2">The sequence shown here is derived from an EMBL/GenBank/DDBJ whole genome shotgun (WGS) entry which is preliminary data.</text>
</comment>
<feature type="domain" description="HDOD" evidence="1">
    <location>
        <begin position="31"/>
        <end position="227"/>
    </location>
</feature>
<protein>
    <submittedName>
        <fullName evidence="2">HDOD domain-containing protein</fullName>
    </submittedName>
</protein>